<evidence type="ECO:0000256" key="3">
    <source>
        <dbReference type="ARBA" id="ARBA00022679"/>
    </source>
</evidence>
<evidence type="ECO:0000313" key="6">
    <source>
        <dbReference type="EMBL" id="RBP83385.1"/>
    </source>
</evidence>
<comment type="similarity">
    <text evidence="1">Belongs to the methyltransferase superfamily.</text>
</comment>
<keyword evidence="2 6" id="KW-0489">Methyltransferase</keyword>
<accession>A0A366JAX3</accession>
<evidence type="ECO:0000259" key="5">
    <source>
        <dbReference type="Pfam" id="PF08241"/>
    </source>
</evidence>
<dbReference type="GO" id="GO:0032259">
    <property type="term" value="P:methylation"/>
    <property type="evidence" value="ECO:0007669"/>
    <property type="project" value="UniProtKB-KW"/>
</dbReference>
<feature type="region of interest" description="Disordered" evidence="4">
    <location>
        <begin position="1"/>
        <end position="21"/>
    </location>
</feature>
<dbReference type="PANTHER" id="PTHR44942">
    <property type="entry name" value="METHYLTRANSF_11 DOMAIN-CONTAINING PROTEIN"/>
    <property type="match status" value="1"/>
</dbReference>
<dbReference type="EMBL" id="QNSE01000006">
    <property type="protein sequence ID" value="RBP83385.1"/>
    <property type="molecule type" value="Genomic_DNA"/>
</dbReference>
<evidence type="ECO:0000313" key="7">
    <source>
        <dbReference type="Proteomes" id="UP000252792"/>
    </source>
</evidence>
<protein>
    <submittedName>
        <fullName evidence="6">Methyltransferase family protein</fullName>
    </submittedName>
</protein>
<dbReference type="PANTHER" id="PTHR44942:SF4">
    <property type="entry name" value="METHYLTRANSFERASE TYPE 11 DOMAIN-CONTAINING PROTEIN"/>
    <property type="match status" value="1"/>
</dbReference>
<dbReference type="SUPFAM" id="SSF53335">
    <property type="entry name" value="S-adenosyl-L-methionine-dependent methyltransferases"/>
    <property type="match status" value="1"/>
</dbReference>
<dbReference type="InterPro" id="IPR029063">
    <property type="entry name" value="SAM-dependent_MTases_sf"/>
</dbReference>
<reference evidence="6 7" key="1">
    <citation type="submission" date="2018-06" db="EMBL/GenBank/DDBJ databases">
        <title>Genomic Encyclopedia of Type Strains, Phase III (KMG-III): the genomes of soil and plant-associated and newly described type strains.</title>
        <authorList>
            <person name="Whitman W."/>
        </authorList>
    </citation>
    <scope>NUCLEOTIDE SEQUENCE [LARGE SCALE GENOMIC DNA]</scope>
    <source>
        <strain evidence="6 7">CECT 7377</strain>
    </source>
</reference>
<evidence type="ECO:0000256" key="4">
    <source>
        <dbReference type="SAM" id="MobiDB-lite"/>
    </source>
</evidence>
<name>A0A366JAX3_9GAMM</name>
<dbReference type="Proteomes" id="UP000252792">
    <property type="component" value="Unassembled WGS sequence"/>
</dbReference>
<keyword evidence="3 6" id="KW-0808">Transferase</keyword>
<dbReference type="CDD" id="cd02440">
    <property type="entry name" value="AdoMet_MTases"/>
    <property type="match status" value="1"/>
</dbReference>
<dbReference type="Gene3D" id="3.40.50.150">
    <property type="entry name" value="Vaccinia Virus protein VP39"/>
    <property type="match status" value="1"/>
</dbReference>
<comment type="caution">
    <text evidence="6">The sequence shown here is derived from an EMBL/GenBank/DDBJ whole genome shotgun (WGS) entry which is preliminary data.</text>
</comment>
<evidence type="ECO:0000256" key="2">
    <source>
        <dbReference type="ARBA" id="ARBA00022603"/>
    </source>
</evidence>
<keyword evidence="7" id="KW-1185">Reference proteome</keyword>
<evidence type="ECO:0000256" key="1">
    <source>
        <dbReference type="ARBA" id="ARBA00008361"/>
    </source>
</evidence>
<feature type="domain" description="Methyltransferase type 11" evidence="5">
    <location>
        <begin position="47"/>
        <end position="135"/>
    </location>
</feature>
<dbReference type="InterPro" id="IPR051052">
    <property type="entry name" value="Diverse_substrate_MTase"/>
</dbReference>
<dbReference type="InterPro" id="IPR013216">
    <property type="entry name" value="Methyltransf_11"/>
</dbReference>
<sequence>MPFALGGSMRTFDGQSSTSYSRTRPMYPAELYYWLSQQVSPSSVVWDCACGTGQASVDLAAYFDRVEASDISESQVTAATPHRKVNYQVFPAEKTLYPDHYFDVVCVAHALHWFDLDAFWVELKRVLKPGGMFVCWGYNWLQVGKAEDKAIADNVLPHLETYWPAESRLLWNQYRDIKFPFELIEVPAFELNCHWSVTQTLDFIRTWSASQLRIQACGDDFLLNASAILREAWSEPTKKQEVRLPFFVRAGRIT</sequence>
<dbReference type="AlphaFoldDB" id="A0A366JAX3"/>
<dbReference type="GO" id="GO:0008757">
    <property type="term" value="F:S-adenosylmethionine-dependent methyltransferase activity"/>
    <property type="evidence" value="ECO:0007669"/>
    <property type="project" value="InterPro"/>
</dbReference>
<organism evidence="6 7">
    <name type="scientific">Marinomonas rhizomae</name>
    <dbReference type="NCBI Taxonomy" id="491948"/>
    <lineage>
        <taxon>Bacteria</taxon>
        <taxon>Pseudomonadati</taxon>
        <taxon>Pseudomonadota</taxon>
        <taxon>Gammaproteobacteria</taxon>
        <taxon>Oceanospirillales</taxon>
        <taxon>Oceanospirillaceae</taxon>
        <taxon>Marinomonas</taxon>
    </lineage>
</organism>
<proteinExistence type="inferred from homology"/>
<gene>
    <name evidence="6" type="ORF">DFP80_10630</name>
</gene>
<dbReference type="Pfam" id="PF08241">
    <property type="entry name" value="Methyltransf_11"/>
    <property type="match status" value="1"/>
</dbReference>